<dbReference type="InterPro" id="IPR013780">
    <property type="entry name" value="Glyco_hydro_b"/>
</dbReference>
<dbReference type="OrthoDB" id="9803686at2"/>
<proteinExistence type="predicted"/>
<dbReference type="InterPro" id="IPR017853">
    <property type="entry name" value="GH"/>
</dbReference>
<evidence type="ECO:0000313" key="2">
    <source>
        <dbReference type="EMBL" id="CUU43447.1"/>
    </source>
</evidence>
<dbReference type="Pfam" id="PF12891">
    <property type="entry name" value="Glyco_hydro_44"/>
    <property type="match status" value="1"/>
</dbReference>
<dbReference type="AlphaFoldDB" id="A0A0P0IU58"/>
<reference evidence="3" key="1">
    <citation type="journal article" date="2016" name="Genome Announc.">
        <title>Revised genome sequence of the purple photosynthetic bacterium Blastochloris viridis.</title>
        <authorList>
            <person name="Liu L.N."/>
            <person name="Faulkner M."/>
            <person name="Liu X."/>
            <person name="Huang F."/>
            <person name="Darby A.C."/>
            <person name="Hall N."/>
        </authorList>
    </citation>
    <scope>NUCLEOTIDE SEQUENCE [LARGE SCALE GENOMIC DNA]</scope>
    <source>
        <strain evidence="3">ATCC 19567 / DSM 133 / F</strain>
    </source>
</reference>
<sequence length="557" mass="58423">MSGGRRAPGRPTRRSVIVGGVASALVAPGLVTPAGASDDTLPGIFPIVIDDTAPGRLISPLIYGSSEIGTADGGARSAELDRAAHVTARRLGGNLMTAYNWVNNATNAGKDFQHANGAFLLDMLGVPDPHRTRPAAVIEAMHHASLAMGAKSLVTLPLAGFVAADFGGPVAAEAAAPSARFVPVRWRGHAGAADPIDPKVADIPQLLARLVQRFGGADTPDGIHAYALDNEPGLWFENHPRIVTGRMPIRTFIERSVAAARAIKAADPAAAVFGPVCWGATEMVDFQQAPDWNEFRHYGSFIAAYLDTFRAASARAGQRLLDVLDIHWYPFSRRGSLFRTEQPDLAEALLDAPRSLTEPGFREDSWVADVLPVGDGEALALPLLPSLERLIARRYPGTRISVTEFNFGGAGQLVSGLALADVLGRFGAAGVYFACHWGSLAGWLGEAYRLFRVADATGAPFGGRALGVATPGGPAVTAYAAAGAAGAPLHLVVLNKATQAAEIEVAFASGRSPRLLSVRGFDAAHPATTTLPAEAQVGERSVRIALPARAARRFTFA</sequence>
<evidence type="ECO:0000313" key="3">
    <source>
        <dbReference type="Proteomes" id="UP000065734"/>
    </source>
</evidence>
<feature type="domain" description="Glycoside hydrolase family 44 catalytic" evidence="1">
    <location>
        <begin position="105"/>
        <end position="330"/>
    </location>
</feature>
<dbReference type="Gene3D" id="2.60.40.1180">
    <property type="entry name" value="Golgi alpha-mannosidase II"/>
    <property type="match status" value="1"/>
</dbReference>
<name>A0A0P0IU58_BLAVI</name>
<dbReference type="Gene3D" id="3.20.20.80">
    <property type="entry name" value="Glycosidases"/>
    <property type="match status" value="1"/>
</dbReference>
<dbReference type="EMBL" id="LN907867">
    <property type="protein sequence ID" value="CUU43447.1"/>
    <property type="molecule type" value="Genomic_DNA"/>
</dbReference>
<organism evidence="2 3">
    <name type="scientific">Blastochloris viridis</name>
    <name type="common">Rhodopseudomonas viridis</name>
    <dbReference type="NCBI Taxonomy" id="1079"/>
    <lineage>
        <taxon>Bacteria</taxon>
        <taxon>Pseudomonadati</taxon>
        <taxon>Pseudomonadota</taxon>
        <taxon>Alphaproteobacteria</taxon>
        <taxon>Hyphomicrobiales</taxon>
        <taxon>Blastochloridaceae</taxon>
        <taxon>Blastochloris</taxon>
    </lineage>
</organism>
<dbReference type="SUPFAM" id="SSF51445">
    <property type="entry name" value="(Trans)glycosidases"/>
    <property type="match status" value="1"/>
</dbReference>
<gene>
    <name evidence="2" type="primary">manA</name>
    <name evidence="2" type="ORF">BVIRIDIS_24680</name>
</gene>
<keyword evidence="3" id="KW-1185">Reference proteome</keyword>
<protein>
    <submittedName>
        <fullName evidence="2">Beta-mannanase/endoglucanase A</fullName>
    </submittedName>
</protein>
<dbReference type="InterPro" id="IPR024745">
    <property type="entry name" value="GH44_cat"/>
</dbReference>
<evidence type="ECO:0000259" key="1">
    <source>
        <dbReference type="Pfam" id="PF12891"/>
    </source>
</evidence>
<dbReference type="KEGG" id="bvr:BVIR_3024"/>
<dbReference type="Proteomes" id="UP000065734">
    <property type="component" value="Chromosome I"/>
</dbReference>
<dbReference type="STRING" id="1079.BVIR_3024"/>
<accession>A0A0P0IU58</accession>